<dbReference type="InterPro" id="IPR012337">
    <property type="entry name" value="RNaseH-like_sf"/>
</dbReference>
<evidence type="ECO:0000256" key="1">
    <source>
        <dbReference type="SAM" id="MobiDB-lite"/>
    </source>
</evidence>
<dbReference type="NCBIfam" id="NF033563">
    <property type="entry name" value="transpos_IS30"/>
    <property type="match status" value="1"/>
</dbReference>
<feature type="region of interest" description="Disordered" evidence="1">
    <location>
        <begin position="68"/>
        <end position="100"/>
    </location>
</feature>
<organism evidence="2 3">
    <name type="scientific">Gordonia rubripertincta NBRC 101908</name>
    <dbReference type="NCBI Taxonomy" id="1077975"/>
    <lineage>
        <taxon>Bacteria</taxon>
        <taxon>Bacillati</taxon>
        <taxon>Actinomycetota</taxon>
        <taxon>Actinomycetes</taxon>
        <taxon>Mycobacteriales</taxon>
        <taxon>Gordoniaceae</taxon>
        <taxon>Gordonia</taxon>
    </lineage>
</organism>
<name>A0ABQ0HVF7_GORRU</name>
<feature type="compositionally biased region" description="Polar residues" evidence="1">
    <location>
        <begin position="71"/>
        <end position="81"/>
    </location>
</feature>
<dbReference type="PANTHER" id="PTHR10948">
    <property type="entry name" value="TRANSPOSASE"/>
    <property type="match status" value="1"/>
</dbReference>
<protein>
    <submittedName>
        <fullName evidence="2">Transposase</fullName>
    </submittedName>
</protein>
<reference evidence="2 3" key="1">
    <citation type="submission" date="2012-08" db="EMBL/GenBank/DDBJ databases">
        <title>Whole genome shotgun sequence of Gordonia rubripertincta NBRC 101908.</title>
        <authorList>
            <person name="Takarada H."/>
            <person name="Hosoyama A."/>
            <person name="Tsuchikane K."/>
            <person name="Katsumata H."/>
            <person name="Baba S."/>
            <person name="Ohji S."/>
            <person name="Yamazaki S."/>
            <person name="Fujita N."/>
        </authorList>
    </citation>
    <scope>NUCLEOTIDE SEQUENCE [LARGE SCALE GENOMIC DNA]</scope>
    <source>
        <strain evidence="2 3">NBRC 101908</strain>
    </source>
</reference>
<proteinExistence type="predicted"/>
<dbReference type="EMBL" id="BAHB01000070">
    <property type="protein sequence ID" value="GAB86217.1"/>
    <property type="molecule type" value="Genomic_DNA"/>
</dbReference>
<dbReference type="Proteomes" id="UP000010744">
    <property type="component" value="Unassembled WGS sequence"/>
</dbReference>
<evidence type="ECO:0000313" key="3">
    <source>
        <dbReference type="Proteomes" id="UP000010744"/>
    </source>
</evidence>
<dbReference type="SUPFAM" id="SSF53098">
    <property type="entry name" value="Ribonuclease H-like"/>
    <property type="match status" value="1"/>
</dbReference>
<evidence type="ECO:0000313" key="2">
    <source>
        <dbReference type="EMBL" id="GAB86217.1"/>
    </source>
</evidence>
<keyword evidence="3" id="KW-1185">Reference proteome</keyword>
<gene>
    <name evidence="2" type="ORF">GORBP_070_00205</name>
</gene>
<accession>A0ABQ0HVF7</accession>
<dbReference type="InterPro" id="IPR051917">
    <property type="entry name" value="Transposase-Integrase"/>
</dbReference>
<comment type="caution">
    <text evidence="2">The sequence shown here is derived from an EMBL/GenBank/DDBJ whole genome shotgun (WGS) entry which is preliminary data.</text>
</comment>
<dbReference type="PANTHER" id="PTHR10948:SF23">
    <property type="entry name" value="TRANSPOSASE INSI FOR INSERTION SEQUENCE ELEMENT IS30A-RELATED"/>
    <property type="match status" value="1"/>
</dbReference>
<sequence>MSHRCRSRTLRCSSTNKPPIAALSLQAPTRPIEPLKRSVSWDRGKELSAHLALTEKTGVPVFFADPHSPWQRGTNENTNGLLRQHFPRNRSVGVAPCRHP</sequence>
<dbReference type="InterPro" id="IPR053392">
    <property type="entry name" value="Transposase_IS30-like"/>
</dbReference>